<keyword evidence="2" id="KW-0812">Transmembrane</keyword>
<reference evidence="4 5" key="1">
    <citation type="journal article" date="2015" name="Genome Biol. Evol.">
        <title>Phylogenomic analyses indicate that early fungi evolved digesting cell walls of algal ancestors of land plants.</title>
        <authorList>
            <person name="Chang Y."/>
            <person name="Wang S."/>
            <person name="Sekimoto S."/>
            <person name="Aerts A.L."/>
            <person name="Choi C."/>
            <person name="Clum A."/>
            <person name="LaButti K.M."/>
            <person name="Lindquist E.A."/>
            <person name="Yee Ngan C."/>
            <person name="Ohm R.A."/>
            <person name="Salamov A.A."/>
            <person name="Grigoriev I.V."/>
            <person name="Spatafora J.W."/>
            <person name="Berbee M.L."/>
        </authorList>
    </citation>
    <scope>NUCLEOTIDE SEQUENCE [LARGE SCALE GENOMIC DNA]</scope>
    <source>
        <strain evidence="4 5">NRRL 1564</strain>
    </source>
</reference>
<feature type="compositionally biased region" description="Polar residues" evidence="1">
    <location>
        <begin position="377"/>
        <end position="390"/>
    </location>
</feature>
<feature type="compositionally biased region" description="Basic and acidic residues" evidence="1">
    <location>
        <begin position="541"/>
        <end position="573"/>
    </location>
</feature>
<keyword evidence="2" id="KW-1133">Transmembrane helix</keyword>
<keyword evidence="3" id="KW-0732">Signal</keyword>
<evidence type="ECO:0000256" key="2">
    <source>
        <dbReference type="SAM" id="Phobius"/>
    </source>
</evidence>
<dbReference type="AlphaFoldDB" id="A0A2G5B7R4"/>
<organism evidence="4 5">
    <name type="scientific">Coemansia reversa (strain ATCC 12441 / NRRL 1564)</name>
    <dbReference type="NCBI Taxonomy" id="763665"/>
    <lineage>
        <taxon>Eukaryota</taxon>
        <taxon>Fungi</taxon>
        <taxon>Fungi incertae sedis</taxon>
        <taxon>Zoopagomycota</taxon>
        <taxon>Kickxellomycotina</taxon>
        <taxon>Kickxellomycetes</taxon>
        <taxon>Kickxellales</taxon>
        <taxon>Kickxellaceae</taxon>
        <taxon>Coemansia</taxon>
    </lineage>
</organism>
<dbReference type="EMBL" id="KZ303510">
    <property type="protein sequence ID" value="PIA15058.1"/>
    <property type="molecule type" value="Genomic_DNA"/>
</dbReference>
<feature type="compositionally biased region" description="Polar residues" evidence="1">
    <location>
        <begin position="310"/>
        <end position="325"/>
    </location>
</feature>
<sequence>MAKGMLWICCYATVLTTCFALRRPDTSSISGLYTRNVQIGDVARFQGAVLLVDGKQTSCESVVLDSRAGLVAASCLKYGSDKAVDTSVKYEIVIKGQSGSTTSNRYTISSVNVHPKYNSDTYINNLAVVQFNTNDNSSWKNSIATNPKEWNNEFFIRRSLSDVSSMTWNNILAYSSTETPDYCQKASKIYSANTDDFLCNYAATLSIQNSECKVPYGLVFAAVQPSDVNMVALYSHSAVYGNSMCSKDRKLHYYTLLRNYIGWVADVLGRPVGTFAKDSEFKFAPSISYSMKNVAKNNIEGIKVFSGDSYSQNSAAPDVSTPQTDESIDEKNAPLATAPNTDEIPLPTDTIKSDKQEDKPTEENAKEDDADGVFLDDTSSSTKRTNTESVENNHSKTVNEDAETDDVSSEDSVDEDDKSAETSNEASKESNTNKIVVIAMLAIGGIALVGAVIAWFLIRRKKHAARRQNGWNRESMDQLPRGLRPTVDYTYDRSPTEEIINHYSTRHSGYGGNPMRNTYNSEARRATYNDHPMHGAYNRGTRRDTFEDGTRRDTYGDDARRDTYGDGTRRDTYGDGARQNTYGDGPKRDTYDDGPKRDTYDDYPKRDNYSGAVRRDNYGDSARQDTYDDREGHTTYENSNFQWRLNSTYKNQR</sequence>
<dbReference type="OrthoDB" id="6380398at2759"/>
<name>A0A2G5B7R4_COERN</name>
<feature type="region of interest" description="Disordered" evidence="1">
    <location>
        <begin position="528"/>
        <end position="634"/>
    </location>
</feature>
<feature type="compositionally biased region" description="Basic and acidic residues" evidence="1">
    <location>
        <begin position="351"/>
        <end position="364"/>
    </location>
</feature>
<feature type="chain" id="PRO_5013720726" evidence="3">
    <location>
        <begin position="21"/>
        <end position="653"/>
    </location>
</feature>
<evidence type="ECO:0000256" key="3">
    <source>
        <dbReference type="SAM" id="SignalP"/>
    </source>
</evidence>
<dbReference type="InterPro" id="IPR009003">
    <property type="entry name" value="Peptidase_S1_PA"/>
</dbReference>
<feature type="compositionally biased region" description="Basic and acidic residues" evidence="1">
    <location>
        <begin position="585"/>
        <end position="634"/>
    </location>
</feature>
<feature type="transmembrane region" description="Helical" evidence="2">
    <location>
        <begin position="435"/>
        <end position="458"/>
    </location>
</feature>
<evidence type="ECO:0000313" key="4">
    <source>
        <dbReference type="EMBL" id="PIA15058.1"/>
    </source>
</evidence>
<evidence type="ECO:0000256" key="1">
    <source>
        <dbReference type="SAM" id="MobiDB-lite"/>
    </source>
</evidence>
<accession>A0A2G5B7R4</accession>
<dbReference type="InterPro" id="IPR043504">
    <property type="entry name" value="Peptidase_S1_PA_chymotrypsin"/>
</dbReference>
<feature type="region of interest" description="Disordered" evidence="1">
    <location>
        <begin position="310"/>
        <end position="430"/>
    </location>
</feature>
<gene>
    <name evidence="4" type="ORF">COEREDRAFT_9691</name>
</gene>
<dbReference type="Proteomes" id="UP000242474">
    <property type="component" value="Unassembled WGS sequence"/>
</dbReference>
<keyword evidence="5" id="KW-1185">Reference proteome</keyword>
<feature type="compositionally biased region" description="Acidic residues" evidence="1">
    <location>
        <begin position="400"/>
        <end position="418"/>
    </location>
</feature>
<keyword evidence="2" id="KW-0472">Membrane</keyword>
<evidence type="ECO:0000313" key="5">
    <source>
        <dbReference type="Proteomes" id="UP000242474"/>
    </source>
</evidence>
<feature type="signal peptide" evidence="3">
    <location>
        <begin position="1"/>
        <end position="20"/>
    </location>
</feature>
<dbReference type="Gene3D" id="2.40.10.10">
    <property type="entry name" value="Trypsin-like serine proteases"/>
    <property type="match status" value="1"/>
</dbReference>
<protein>
    <submittedName>
        <fullName evidence="4">Uncharacterized protein</fullName>
    </submittedName>
</protein>
<dbReference type="SUPFAM" id="SSF50494">
    <property type="entry name" value="Trypsin-like serine proteases"/>
    <property type="match status" value="1"/>
</dbReference>
<proteinExistence type="predicted"/>